<dbReference type="WBParaSite" id="PgR239_g004_t01">
    <property type="protein sequence ID" value="PgR239_g004_t01"/>
    <property type="gene ID" value="PgR239_g004"/>
</dbReference>
<dbReference type="AlphaFoldDB" id="A0A915CIP5"/>
<sequence length="163" mass="17131">MNYARGKLCSVEGGDDRSALDNGQGTDDSQHVPRGSLSDGLWVIGDSSSGGGDGGLLQLNVALLYADFVKRAANFRKVVFCRGGDDRSALDNGQGRDDSQHVPRGSLSDGLWVIGDSSSGSGDGGLLQLNVALLYADFVKRAANFRGIATKSETEMLLHEILG</sequence>
<dbReference type="Proteomes" id="UP000887569">
    <property type="component" value="Unplaced"/>
</dbReference>
<evidence type="ECO:0000313" key="2">
    <source>
        <dbReference type="Proteomes" id="UP000887569"/>
    </source>
</evidence>
<proteinExistence type="predicted"/>
<keyword evidence="2" id="KW-1185">Reference proteome</keyword>
<feature type="region of interest" description="Disordered" evidence="1">
    <location>
        <begin position="1"/>
        <end position="34"/>
    </location>
</feature>
<reference evidence="3" key="1">
    <citation type="submission" date="2022-11" db="UniProtKB">
        <authorList>
            <consortium name="WormBaseParasite"/>
        </authorList>
    </citation>
    <scope>IDENTIFICATION</scope>
</reference>
<evidence type="ECO:0000256" key="1">
    <source>
        <dbReference type="SAM" id="MobiDB-lite"/>
    </source>
</evidence>
<evidence type="ECO:0000313" key="3">
    <source>
        <dbReference type="WBParaSite" id="PgR239_g004_t01"/>
    </source>
</evidence>
<name>A0A915CIP5_PARUN</name>
<organism evidence="2 3">
    <name type="scientific">Parascaris univalens</name>
    <name type="common">Nematode worm</name>
    <dbReference type="NCBI Taxonomy" id="6257"/>
    <lineage>
        <taxon>Eukaryota</taxon>
        <taxon>Metazoa</taxon>
        <taxon>Ecdysozoa</taxon>
        <taxon>Nematoda</taxon>
        <taxon>Chromadorea</taxon>
        <taxon>Rhabditida</taxon>
        <taxon>Spirurina</taxon>
        <taxon>Ascaridomorpha</taxon>
        <taxon>Ascaridoidea</taxon>
        <taxon>Ascarididae</taxon>
        <taxon>Parascaris</taxon>
    </lineage>
</organism>
<accession>A0A915CIP5</accession>
<protein>
    <submittedName>
        <fullName evidence="3">Uncharacterized protein</fullName>
    </submittedName>
</protein>